<dbReference type="EMBL" id="CP106735">
    <property type="protein sequence ID" value="UXX81047.1"/>
    <property type="molecule type" value="Genomic_DNA"/>
</dbReference>
<keyword evidence="6" id="KW-1185">Reference proteome</keyword>
<dbReference type="InterPro" id="IPR018060">
    <property type="entry name" value="HTH_AraC"/>
</dbReference>
<dbReference type="PANTHER" id="PTHR43280">
    <property type="entry name" value="ARAC-FAMILY TRANSCRIPTIONAL REGULATOR"/>
    <property type="match status" value="1"/>
</dbReference>
<evidence type="ECO:0000313" key="5">
    <source>
        <dbReference type="EMBL" id="UXX81047.1"/>
    </source>
</evidence>
<feature type="domain" description="HTH araC/xylS-type" evidence="4">
    <location>
        <begin position="196"/>
        <end position="294"/>
    </location>
</feature>
<keyword evidence="2" id="KW-0238">DNA-binding</keyword>
<dbReference type="SUPFAM" id="SSF51215">
    <property type="entry name" value="Regulatory protein AraC"/>
    <property type="match status" value="1"/>
</dbReference>
<dbReference type="SUPFAM" id="SSF46689">
    <property type="entry name" value="Homeodomain-like"/>
    <property type="match status" value="2"/>
</dbReference>
<dbReference type="Pfam" id="PF02311">
    <property type="entry name" value="AraC_binding"/>
    <property type="match status" value="1"/>
</dbReference>
<evidence type="ECO:0000256" key="2">
    <source>
        <dbReference type="ARBA" id="ARBA00023125"/>
    </source>
</evidence>
<keyword evidence="1" id="KW-0805">Transcription regulation</keyword>
<sequence>MKAEQELFFKYLTVSDVDLKWGLYITAGGYEKIKPKSVYPSIGHPSTYYFEYDSGRILKEYQILYITNGKGTFQSKKAGKIRVNEGTIIMLYPDEWHSYRPDKSTGWDEFWFGLKGPMVQNILESGDFFTKKEPLIQIGHREFIFQLFEQIIETIRNEPPAYQQIASGMAMHLLGRLFAISKIKLFEGKQVESQIRKAIIIFRENTSSNISPEIVADQLNMGYSWFRRMFKNYTGLSPAKYFQQMKMQHAKEFLLTTDKPIKEISYELGFDSIFYFSRQFKKVTGFAPSEYKKAHRLIDS</sequence>
<dbReference type="InterPro" id="IPR037923">
    <property type="entry name" value="HTH-like"/>
</dbReference>
<dbReference type="InterPro" id="IPR020449">
    <property type="entry name" value="Tscrpt_reg_AraC-type_HTH"/>
</dbReference>
<gene>
    <name evidence="5" type="ORF">N7E81_08035</name>
</gene>
<dbReference type="PRINTS" id="PR00032">
    <property type="entry name" value="HTHARAC"/>
</dbReference>
<dbReference type="Proteomes" id="UP001062165">
    <property type="component" value="Chromosome"/>
</dbReference>
<accession>A0ABY6D4G3</accession>
<dbReference type="RefSeq" id="WP_263052776.1">
    <property type="nucleotide sequence ID" value="NZ_CP106735.1"/>
</dbReference>
<name>A0ABY6D4G3_9BACT</name>
<proteinExistence type="predicted"/>
<organism evidence="5 6">
    <name type="scientific">Reichenbachiella carrageenanivorans</name>
    <dbReference type="NCBI Taxonomy" id="2979869"/>
    <lineage>
        <taxon>Bacteria</taxon>
        <taxon>Pseudomonadati</taxon>
        <taxon>Bacteroidota</taxon>
        <taxon>Cytophagia</taxon>
        <taxon>Cytophagales</taxon>
        <taxon>Reichenbachiellaceae</taxon>
        <taxon>Reichenbachiella</taxon>
    </lineage>
</organism>
<dbReference type="PROSITE" id="PS01124">
    <property type="entry name" value="HTH_ARAC_FAMILY_2"/>
    <property type="match status" value="1"/>
</dbReference>
<keyword evidence="3" id="KW-0804">Transcription</keyword>
<evidence type="ECO:0000256" key="1">
    <source>
        <dbReference type="ARBA" id="ARBA00023015"/>
    </source>
</evidence>
<dbReference type="InterPro" id="IPR009057">
    <property type="entry name" value="Homeodomain-like_sf"/>
</dbReference>
<evidence type="ECO:0000259" key="4">
    <source>
        <dbReference type="PROSITE" id="PS01124"/>
    </source>
</evidence>
<dbReference type="PROSITE" id="PS00041">
    <property type="entry name" value="HTH_ARAC_FAMILY_1"/>
    <property type="match status" value="1"/>
</dbReference>
<dbReference type="InterPro" id="IPR018062">
    <property type="entry name" value="HTH_AraC-typ_CS"/>
</dbReference>
<reference evidence="5" key="1">
    <citation type="submission" date="2022-10" db="EMBL/GenBank/DDBJ databases">
        <title>Comparative genomics and taxonomic characterization of three novel marine species of genus Reichenbachiella exhibiting antioxidant and polysaccharide degradation activities.</title>
        <authorList>
            <person name="Muhammad N."/>
            <person name="Lee Y.-J."/>
            <person name="Ko J."/>
            <person name="Kim S.-G."/>
        </authorList>
    </citation>
    <scope>NUCLEOTIDE SEQUENCE</scope>
    <source>
        <strain evidence="5">Wsw4-B4</strain>
    </source>
</reference>
<dbReference type="Gene3D" id="2.60.120.280">
    <property type="entry name" value="Regulatory protein AraC"/>
    <property type="match status" value="1"/>
</dbReference>
<dbReference type="Pfam" id="PF12833">
    <property type="entry name" value="HTH_18"/>
    <property type="match status" value="1"/>
</dbReference>
<dbReference type="SMART" id="SM00342">
    <property type="entry name" value="HTH_ARAC"/>
    <property type="match status" value="1"/>
</dbReference>
<dbReference type="Gene3D" id="1.10.10.60">
    <property type="entry name" value="Homeodomain-like"/>
    <property type="match status" value="2"/>
</dbReference>
<dbReference type="PANTHER" id="PTHR43280:SF30">
    <property type="entry name" value="MMSAB OPERON REGULATORY PROTEIN"/>
    <property type="match status" value="1"/>
</dbReference>
<evidence type="ECO:0000256" key="3">
    <source>
        <dbReference type="ARBA" id="ARBA00023163"/>
    </source>
</evidence>
<protein>
    <submittedName>
        <fullName evidence="5">AraC family transcriptional regulator</fullName>
    </submittedName>
</protein>
<dbReference type="InterPro" id="IPR003313">
    <property type="entry name" value="AraC-bd"/>
</dbReference>
<evidence type="ECO:0000313" key="6">
    <source>
        <dbReference type="Proteomes" id="UP001062165"/>
    </source>
</evidence>